<gene>
    <name evidence="1" type="ORF">C3L33_00504</name>
</gene>
<dbReference type="AlphaFoldDB" id="A0A6A4M2R5"/>
<name>A0A6A4M2R5_9ERIC</name>
<dbReference type="Proteomes" id="UP000428333">
    <property type="component" value="Linkage Group LG01"/>
</dbReference>
<dbReference type="EMBL" id="QEFC01000021">
    <property type="protein sequence ID" value="KAE9467566.1"/>
    <property type="molecule type" value="Genomic_DNA"/>
</dbReference>
<sequence>MGLWVWVGADGVPVESTEGCTKAIFKSICRGDRYLTEPAWVRVIYFWNLLCPELEGIKSFSRWRLLTRLNNSTSNHNSGVLKSD</sequence>
<evidence type="ECO:0000313" key="2">
    <source>
        <dbReference type="Proteomes" id="UP000428333"/>
    </source>
</evidence>
<comment type="caution">
    <text evidence="1">The sequence shown here is derived from an EMBL/GenBank/DDBJ whole genome shotgun (WGS) entry which is preliminary data.</text>
</comment>
<keyword evidence="2" id="KW-1185">Reference proteome</keyword>
<dbReference type="OrthoDB" id="47007at2759"/>
<feature type="non-terminal residue" evidence="1">
    <location>
        <position position="1"/>
    </location>
</feature>
<organism evidence="1 2">
    <name type="scientific">Rhododendron williamsianum</name>
    <dbReference type="NCBI Taxonomy" id="262921"/>
    <lineage>
        <taxon>Eukaryota</taxon>
        <taxon>Viridiplantae</taxon>
        <taxon>Streptophyta</taxon>
        <taxon>Embryophyta</taxon>
        <taxon>Tracheophyta</taxon>
        <taxon>Spermatophyta</taxon>
        <taxon>Magnoliopsida</taxon>
        <taxon>eudicotyledons</taxon>
        <taxon>Gunneridae</taxon>
        <taxon>Pentapetalae</taxon>
        <taxon>asterids</taxon>
        <taxon>Ericales</taxon>
        <taxon>Ericaceae</taxon>
        <taxon>Ericoideae</taxon>
        <taxon>Rhodoreae</taxon>
        <taxon>Rhododendron</taxon>
    </lineage>
</organism>
<accession>A0A6A4M2R5</accession>
<protein>
    <submittedName>
        <fullName evidence="1">Uncharacterized protein</fullName>
    </submittedName>
</protein>
<reference evidence="1 2" key="1">
    <citation type="journal article" date="2019" name="Genome Biol. Evol.">
        <title>The Rhododendron genome and chromosomal organization provide insight into shared whole-genome duplications across the heath family (Ericaceae).</title>
        <authorList>
            <person name="Soza V.L."/>
            <person name="Lindsley D."/>
            <person name="Waalkes A."/>
            <person name="Ramage E."/>
            <person name="Patwardhan R.P."/>
            <person name="Burton J.N."/>
            <person name="Adey A."/>
            <person name="Kumar A."/>
            <person name="Qiu R."/>
            <person name="Shendure J."/>
            <person name="Hall B."/>
        </authorList>
    </citation>
    <scope>NUCLEOTIDE SEQUENCE [LARGE SCALE GENOMIC DNA]</scope>
    <source>
        <strain evidence="1">RSF 1966-606</strain>
    </source>
</reference>
<proteinExistence type="predicted"/>
<evidence type="ECO:0000313" key="1">
    <source>
        <dbReference type="EMBL" id="KAE9467566.1"/>
    </source>
</evidence>